<keyword evidence="2 6" id="KW-0812">Transmembrane</keyword>
<feature type="transmembrane region" description="Helical" evidence="6">
    <location>
        <begin position="121"/>
        <end position="140"/>
    </location>
</feature>
<dbReference type="GO" id="GO:0016020">
    <property type="term" value="C:membrane"/>
    <property type="evidence" value="ECO:0007669"/>
    <property type="project" value="UniProtKB-SubCell"/>
</dbReference>
<dbReference type="FunCoup" id="A0A2K1J330">
    <property type="interactions" value="1200"/>
</dbReference>
<feature type="transmembrane region" description="Helical" evidence="6">
    <location>
        <begin position="364"/>
        <end position="383"/>
    </location>
</feature>
<proteinExistence type="predicted"/>
<keyword evidence="4 6" id="KW-0472">Membrane</keyword>
<dbReference type="Gramene" id="Pp3c17_7640V3.2">
    <property type="protein sequence ID" value="Pp3c17_7640V3.2"/>
    <property type="gene ID" value="Pp3c17_7640"/>
</dbReference>
<feature type="transmembrane region" description="Helical" evidence="6">
    <location>
        <begin position="163"/>
        <end position="185"/>
    </location>
</feature>
<reference evidence="8 10" key="2">
    <citation type="journal article" date="2018" name="Plant J.">
        <title>The Physcomitrella patens chromosome-scale assembly reveals moss genome structure and evolution.</title>
        <authorList>
            <person name="Lang D."/>
            <person name="Ullrich K.K."/>
            <person name="Murat F."/>
            <person name="Fuchs J."/>
            <person name="Jenkins J."/>
            <person name="Haas F.B."/>
            <person name="Piednoel M."/>
            <person name="Gundlach H."/>
            <person name="Van Bel M."/>
            <person name="Meyberg R."/>
            <person name="Vives C."/>
            <person name="Morata J."/>
            <person name="Symeonidi A."/>
            <person name="Hiss M."/>
            <person name="Muchero W."/>
            <person name="Kamisugi Y."/>
            <person name="Saleh O."/>
            <person name="Blanc G."/>
            <person name="Decker E.L."/>
            <person name="van Gessel N."/>
            <person name="Grimwood J."/>
            <person name="Hayes R.D."/>
            <person name="Graham S.W."/>
            <person name="Gunter L.E."/>
            <person name="McDaniel S.F."/>
            <person name="Hoernstein S.N.W."/>
            <person name="Larsson A."/>
            <person name="Li F.W."/>
            <person name="Perroud P.F."/>
            <person name="Phillips J."/>
            <person name="Ranjan P."/>
            <person name="Rokshar D.S."/>
            <person name="Rothfels C.J."/>
            <person name="Schneider L."/>
            <person name="Shu S."/>
            <person name="Stevenson D.W."/>
            <person name="Thummler F."/>
            <person name="Tillich M."/>
            <person name="Villarreal Aguilar J.C."/>
            <person name="Widiez T."/>
            <person name="Wong G.K."/>
            <person name="Wymore A."/>
            <person name="Zhang Y."/>
            <person name="Zimmer A.D."/>
            <person name="Quatrano R.S."/>
            <person name="Mayer K.F.X."/>
            <person name="Goodstein D."/>
            <person name="Casacuberta J.M."/>
            <person name="Vandepoele K."/>
            <person name="Reski R."/>
            <person name="Cuming A.C."/>
            <person name="Tuskan G.A."/>
            <person name="Maumus F."/>
            <person name="Salse J."/>
            <person name="Schmutz J."/>
            <person name="Rensing S.A."/>
        </authorList>
    </citation>
    <scope>NUCLEOTIDE SEQUENCE [LARGE SCALE GENOMIC DNA]</scope>
    <source>
        <strain evidence="9 10">cv. Gransden 2004</strain>
    </source>
</reference>
<evidence type="ECO:0000256" key="5">
    <source>
        <dbReference type="SAM" id="MobiDB-lite"/>
    </source>
</evidence>
<reference evidence="8 10" key="1">
    <citation type="journal article" date="2008" name="Science">
        <title>The Physcomitrella genome reveals evolutionary insights into the conquest of land by plants.</title>
        <authorList>
            <person name="Rensing S."/>
            <person name="Lang D."/>
            <person name="Zimmer A."/>
            <person name="Terry A."/>
            <person name="Salamov A."/>
            <person name="Shapiro H."/>
            <person name="Nishiyama T."/>
            <person name="Perroud P.-F."/>
            <person name="Lindquist E."/>
            <person name="Kamisugi Y."/>
            <person name="Tanahashi T."/>
            <person name="Sakakibara K."/>
            <person name="Fujita T."/>
            <person name="Oishi K."/>
            <person name="Shin-I T."/>
            <person name="Kuroki Y."/>
            <person name="Toyoda A."/>
            <person name="Suzuki Y."/>
            <person name="Hashimoto A."/>
            <person name="Yamaguchi K."/>
            <person name="Sugano A."/>
            <person name="Kohara Y."/>
            <person name="Fujiyama A."/>
            <person name="Anterola A."/>
            <person name="Aoki S."/>
            <person name="Ashton N."/>
            <person name="Barbazuk W.B."/>
            <person name="Barker E."/>
            <person name="Bennetzen J."/>
            <person name="Bezanilla M."/>
            <person name="Blankenship R."/>
            <person name="Cho S.H."/>
            <person name="Dutcher S."/>
            <person name="Estelle M."/>
            <person name="Fawcett J.A."/>
            <person name="Gundlach H."/>
            <person name="Hanada K."/>
            <person name="Heyl A."/>
            <person name="Hicks K.A."/>
            <person name="Hugh J."/>
            <person name="Lohr M."/>
            <person name="Mayer K."/>
            <person name="Melkozernov A."/>
            <person name="Murata T."/>
            <person name="Nelson D."/>
            <person name="Pils B."/>
            <person name="Prigge M."/>
            <person name="Reiss B."/>
            <person name="Renner T."/>
            <person name="Rombauts S."/>
            <person name="Rushton P."/>
            <person name="Sanderfoot A."/>
            <person name="Schween G."/>
            <person name="Shiu S.-H."/>
            <person name="Stueber K."/>
            <person name="Theodoulou F.L."/>
            <person name="Tu H."/>
            <person name="Van de Peer Y."/>
            <person name="Verrier P.J."/>
            <person name="Waters E."/>
            <person name="Wood A."/>
            <person name="Yang L."/>
            <person name="Cove D."/>
            <person name="Cuming A."/>
            <person name="Hasebe M."/>
            <person name="Lucas S."/>
            <person name="Mishler D.B."/>
            <person name="Reski R."/>
            <person name="Grigoriev I."/>
            <person name="Quatrano R.S."/>
            <person name="Boore J.L."/>
        </authorList>
    </citation>
    <scope>NUCLEOTIDE SEQUENCE [LARGE SCALE GENOMIC DNA]</scope>
    <source>
        <strain evidence="9 10">cv. Gransden 2004</strain>
    </source>
</reference>
<dbReference type="Gramene" id="Pp3c17_7640V3.1">
    <property type="protein sequence ID" value="Pp3c17_7640V3.1"/>
    <property type="gene ID" value="Pp3c17_7640"/>
</dbReference>
<evidence type="ECO:0000256" key="3">
    <source>
        <dbReference type="ARBA" id="ARBA00022989"/>
    </source>
</evidence>
<dbReference type="OMA" id="REMVWAM"/>
<keyword evidence="10" id="KW-1185">Reference proteome</keyword>
<feature type="transmembrane region" description="Helical" evidence="6">
    <location>
        <begin position="197"/>
        <end position="216"/>
    </location>
</feature>
<feature type="domain" description="NnrU" evidence="7">
    <location>
        <begin position="164"/>
        <end position="347"/>
    </location>
</feature>
<evidence type="ECO:0000256" key="2">
    <source>
        <dbReference type="ARBA" id="ARBA00022692"/>
    </source>
</evidence>
<evidence type="ECO:0000256" key="1">
    <source>
        <dbReference type="ARBA" id="ARBA00004141"/>
    </source>
</evidence>
<dbReference type="EnsemblPlants" id="Pp3c17_7640V3.1">
    <property type="protein sequence ID" value="Pp3c17_7640V3.1"/>
    <property type="gene ID" value="Pp3c17_7640"/>
</dbReference>
<gene>
    <name evidence="9" type="primary">LOC112294069</name>
    <name evidence="8" type="ORF">PHYPA_021780</name>
</gene>
<feature type="transmembrane region" description="Helical" evidence="6">
    <location>
        <begin position="282"/>
        <end position="310"/>
    </location>
</feature>
<dbReference type="RefSeq" id="XP_024399966.1">
    <property type="nucleotide sequence ID" value="XM_024544198.2"/>
</dbReference>
<dbReference type="Proteomes" id="UP000006727">
    <property type="component" value="Chromosome 17"/>
</dbReference>
<evidence type="ECO:0000313" key="8">
    <source>
        <dbReference type="EMBL" id="PNR35930.1"/>
    </source>
</evidence>
<reference evidence="9" key="3">
    <citation type="submission" date="2020-12" db="UniProtKB">
        <authorList>
            <consortium name="EnsemblPlants"/>
        </authorList>
    </citation>
    <scope>IDENTIFICATION</scope>
</reference>
<evidence type="ECO:0000313" key="9">
    <source>
        <dbReference type="EnsemblPlants" id="Pp3c17_7640V3.1"/>
    </source>
</evidence>
<dbReference type="Gene3D" id="1.20.120.1630">
    <property type="match status" value="1"/>
</dbReference>
<dbReference type="PaxDb" id="3218-PP1S277_23V6.1"/>
<dbReference type="GeneID" id="112294069"/>
<dbReference type="Pfam" id="PF07298">
    <property type="entry name" value="NnrU"/>
    <property type="match status" value="1"/>
</dbReference>
<evidence type="ECO:0000313" key="10">
    <source>
        <dbReference type="Proteomes" id="UP000006727"/>
    </source>
</evidence>
<dbReference type="AlphaFoldDB" id="A0A2K1J330"/>
<dbReference type="EnsemblPlants" id="Pp3c17_7640V3.2">
    <property type="protein sequence ID" value="Pp3c17_7640V3.2"/>
    <property type="gene ID" value="Pp3c17_7640"/>
</dbReference>
<evidence type="ECO:0000256" key="6">
    <source>
        <dbReference type="SAM" id="Phobius"/>
    </source>
</evidence>
<feature type="region of interest" description="Disordered" evidence="5">
    <location>
        <begin position="74"/>
        <end position="98"/>
    </location>
</feature>
<feature type="transmembrane region" description="Helical" evidence="6">
    <location>
        <begin position="236"/>
        <end position="261"/>
    </location>
</feature>
<dbReference type="PANTHER" id="PTHR35988">
    <property type="entry name" value="15-CIS-ZETA-CAROTENE ISOMERASE, CHLOROPLASTIC"/>
    <property type="match status" value="1"/>
</dbReference>
<evidence type="ECO:0000256" key="4">
    <source>
        <dbReference type="ARBA" id="ARBA00023136"/>
    </source>
</evidence>
<dbReference type="STRING" id="3218.A0A2K1J330"/>
<organism evidence="8">
    <name type="scientific">Physcomitrium patens</name>
    <name type="common">Spreading-leaved earth moss</name>
    <name type="synonym">Physcomitrella patens</name>
    <dbReference type="NCBI Taxonomy" id="3218"/>
    <lineage>
        <taxon>Eukaryota</taxon>
        <taxon>Viridiplantae</taxon>
        <taxon>Streptophyta</taxon>
        <taxon>Embryophyta</taxon>
        <taxon>Bryophyta</taxon>
        <taxon>Bryophytina</taxon>
        <taxon>Bryopsida</taxon>
        <taxon>Funariidae</taxon>
        <taxon>Funariales</taxon>
        <taxon>Funariaceae</taxon>
        <taxon>Physcomitrium</taxon>
    </lineage>
</organism>
<name>A0A2K1J330_PHYPA</name>
<sequence length="392" mass="43719">MAQSAAVSSALFCGRVGVTQAQWLCLSRSLPSSGAFGKHAPRLDVLSKKLRISSGENLLRPAYQGWVWSTKAHDSKDNVSTSPVRSSQTPSFPPPDLTTSEGLVGEDAAAFDVSSQKTSSWLLFTAILGVVLAILYVAWIDPETGYGGAYIDSISALSDSHEVVMMIILFTFALVHSGLASLRGAGEKLIGERAYRVLYAASSLPLAVSAMVYFINHRYDGVQLWDFRSVFGVREMVWAMSFISFFFLYPSTFNLLEVAAVDKPKVHMWETGIMRITRHPQMVGQFLWCFAHTLWIGNSFTVTTSVGLLAHHLFGVWHGDKRQSERHGEAYNTLKERTSVFPFAAILDGRQKLPPDYYKEFLRVPYFVIAGLTLGAYWSQPFLQRASQHLRW</sequence>
<accession>A0A2K1J330</accession>
<comment type="subcellular location">
    <subcellularLocation>
        <location evidence="1">Membrane</location>
        <topology evidence="1">Multi-pass membrane protein</topology>
    </subcellularLocation>
</comment>
<keyword evidence="3 6" id="KW-1133">Transmembrane helix</keyword>
<evidence type="ECO:0000259" key="7">
    <source>
        <dbReference type="Pfam" id="PF07298"/>
    </source>
</evidence>
<feature type="compositionally biased region" description="Polar residues" evidence="5">
    <location>
        <begin position="78"/>
        <end position="90"/>
    </location>
</feature>
<protein>
    <recommendedName>
        <fullName evidence="7">NnrU domain-containing protein</fullName>
    </recommendedName>
</protein>
<dbReference type="EMBL" id="ABEU02000017">
    <property type="protein sequence ID" value="PNR35930.1"/>
    <property type="molecule type" value="Genomic_DNA"/>
</dbReference>
<dbReference type="InterPro" id="IPR009915">
    <property type="entry name" value="NnrU_dom"/>
</dbReference>
<dbReference type="PANTHER" id="PTHR35988:SF2">
    <property type="entry name" value="15-CIS-ZETA-CAROTENE ISOMERASE, CHLOROPLASTIC"/>
    <property type="match status" value="1"/>
</dbReference>